<evidence type="ECO:0000256" key="1">
    <source>
        <dbReference type="ARBA" id="ARBA00022857"/>
    </source>
</evidence>
<dbReference type="InterPro" id="IPR036291">
    <property type="entry name" value="NAD(P)-bd_dom_sf"/>
</dbReference>
<feature type="signal peptide" evidence="3">
    <location>
        <begin position="1"/>
        <end position="28"/>
    </location>
</feature>
<dbReference type="Gene3D" id="3.40.50.720">
    <property type="entry name" value="NAD(P)-binding Rossmann-like Domain"/>
    <property type="match status" value="1"/>
</dbReference>
<feature type="chain" id="PRO_5005459154" evidence="3">
    <location>
        <begin position="29"/>
        <end position="374"/>
    </location>
</feature>
<dbReference type="SUPFAM" id="SSF51735">
    <property type="entry name" value="NAD(P)-binding Rossmann-fold domains"/>
    <property type="match status" value="1"/>
</dbReference>
<evidence type="ECO:0000259" key="4">
    <source>
        <dbReference type="SMART" id="SM00829"/>
    </source>
</evidence>
<dbReference type="InterPro" id="IPR013154">
    <property type="entry name" value="ADH-like_N"/>
</dbReference>
<dbReference type="Proteomes" id="UP000067626">
    <property type="component" value="Chromosome"/>
</dbReference>
<dbReference type="STRING" id="52.CMC5_022280"/>
<protein>
    <submittedName>
        <fullName evidence="5">NADPH:quinone reductase</fullName>
    </submittedName>
</protein>
<dbReference type="SUPFAM" id="SSF50129">
    <property type="entry name" value="GroES-like"/>
    <property type="match status" value="1"/>
</dbReference>
<sequence>MTTSRSAWVGVGSLLMLALGALSSASCAASSETRGALAPAEASVDPAASGSSPDAKAEPTPATMKAVRIHEFGGAEVLRYEDVPRPVAQEGELLVRVVAAGVNPLDSKVRAGSLRGLIRLPYTLGWELSGVVEAVGPKVTAFKPGDAIYTYMGRERGGAHAEYAIVPERQASRKPSTLSFRDAAAVPASALTAWQALYESGHLRAGQTVFVQGGSGGLGGYAIQFAKLRGARVIASASTKNLDLLRQLGADEVVDYTTTRVTDVVRNVDVVLDAVGGEVLTAAIPLVRRGGFVVTLVGTPDAATLEKHGALGVGANVRPDAKQLDAIRGLFEAGKLQVHVTQTYPLAEVEKAHAQIATGHTRGKLVLLIGEEPK</sequence>
<dbReference type="PROSITE" id="PS51257">
    <property type="entry name" value="PROKAR_LIPOPROTEIN"/>
    <property type="match status" value="1"/>
</dbReference>
<dbReference type="GO" id="GO:0016491">
    <property type="term" value="F:oxidoreductase activity"/>
    <property type="evidence" value="ECO:0007669"/>
    <property type="project" value="InterPro"/>
</dbReference>
<name>A0A0K1EB35_CHOCO</name>
<keyword evidence="1" id="KW-0521">NADP</keyword>
<dbReference type="PANTHER" id="PTHR44154:SF1">
    <property type="entry name" value="QUINONE OXIDOREDUCTASE"/>
    <property type="match status" value="1"/>
</dbReference>
<keyword evidence="3" id="KW-0732">Signal</keyword>
<dbReference type="PANTHER" id="PTHR44154">
    <property type="entry name" value="QUINONE OXIDOREDUCTASE"/>
    <property type="match status" value="1"/>
</dbReference>
<evidence type="ECO:0000313" key="6">
    <source>
        <dbReference type="Proteomes" id="UP000067626"/>
    </source>
</evidence>
<proteinExistence type="predicted"/>
<reference evidence="5 6" key="1">
    <citation type="submission" date="2015-07" db="EMBL/GenBank/DDBJ databases">
        <title>Genome analysis of myxobacterium Chondromyces crocatus Cm c5 reveals a high potential for natural compound synthesis and the genetic basis for the loss of fruiting body formation.</title>
        <authorList>
            <person name="Zaburannyi N."/>
            <person name="Bunk B."/>
            <person name="Maier J."/>
            <person name="Overmann J."/>
            <person name="Mueller R."/>
        </authorList>
    </citation>
    <scope>NUCLEOTIDE SEQUENCE [LARGE SCALE GENOMIC DNA]</scope>
    <source>
        <strain evidence="5 6">Cm c5</strain>
    </source>
</reference>
<dbReference type="InterPro" id="IPR020843">
    <property type="entry name" value="ER"/>
</dbReference>
<evidence type="ECO:0000256" key="3">
    <source>
        <dbReference type="SAM" id="SignalP"/>
    </source>
</evidence>
<feature type="domain" description="Enoyl reductase (ER)" evidence="4">
    <location>
        <begin position="73"/>
        <end position="367"/>
    </location>
</feature>
<evidence type="ECO:0000313" key="5">
    <source>
        <dbReference type="EMBL" id="AKT38086.1"/>
    </source>
</evidence>
<dbReference type="EMBL" id="CP012159">
    <property type="protein sequence ID" value="AKT38086.1"/>
    <property type="molecule type" value="Genomic_DNA"/>
</dbReference>
<dbReference type="Gene3D" id="3.90.180.10">
    <property type="entry name" value="Medium-chain alcohol dehydrogenases, catalytic domain"/>
    <property type="match status" value="1"/>
</dbReference>
<accession>A0A0K1EB35</accession>
<organism evidence="5 6">
    <name type="scientific">Chondromyces crocatus</name>
    <dbReference type="NCBI Taxonomy" id="52"/>
    <lineage>
        <taxon>Bacteria</taxon>
        <taxon>Pseudomonadati</taxon>
        <taxon>Myxococcota</taxon>
        <taxon>Polyangia</taxon>
        <taxon>Polyangiales</taxon>
        <taxon>Polyangiaceae</taxon>
        <taxon>Chondromyces</taxon>
    </lineage>
</organism>
<dbReference type="RefSeq" id="WP_050430364.1">
    <property type="nucleotide sequence ID" value="NZ_CP012159.1"/>
</dbReference>
<dbReference type="KEGG" id="ccro:CMC5_022280"/>
<feature type="region of interest" description="Disordered" evidence="2">
    <location>
        <begin position="40"/>
        <end position="62"/>
    </location>
</feature>
<dbReference type="Pfam" id="PF13602">
    <property type="entry name" value="ADH_zinc_N_2"/>
    <property type="match status" value="1"/>
</dbReference>
<gene>
    <name evidence="5" type="ORF">CMC5_022280</name>
</gene>
<dbReference type="CDD" id="cd05289">
    <property type="entry name" value="MDR_like_2"/>
    <property type="match status" value="1"/>
</dbReference>
<dbReference type="InterPro" id="IPR011032">
    <property type="entry name" value="GroES-like_sf"/>
</dbReference>
<dbReference type="OrthoDB" id="9787435at2"/>
<dbReference type="SMART" id="SM00829">
    <property type="entry name" value="PKS_ER"/>
    <property type="match status" value="1"/>
</dbReference>
<keyword evidence="6" id="KW-1185">Reference proteome</keyword>
<dbReference type="Pfam" id="PF08240">
    <property type="entry name" value="ADH_N"/>
    <property type="match status" value="1"/>
</dbReference>
<dbReference type="InterPro" id="IPR051603">
    <property type="entry name" value="Zinc-ADH_QOR/CCCR"/>
</dbReference>
<evidence type="ECO:0000256" key="2">
    <source>
        <dbReference type="SAM" id="MobiDB-lite"/>
    </source>
</evidence>
<dbReference type="AlphaFoldDB" id="A0A0K1EB35"/>